<dbReference type="PANTHER" id="PTHR21499:SF59">
    <property type="entry name" value="ASPARTOKINASE"/>
    <property type="match status" value="1"/>
</dbReference>
<evidence type="ECO:0000256" key="10">
    <source>
        <dbReference type="RuleBase" id="RU004249"/>
    </source>
</evidence>
<keyword evidence="6" id="KW-0067">ATP-binding</keyword>
<evidence type="ECO:0000256" key="5">
    <source>
        <dbReference type="ARBA" id="ARBA00022777"/>
    </source>
</evidence>
<evidence type="ECO:0000256" key="7">
    <source>
        <dbReference type="ARBA" id="ARBA00023154"/>
    </source>
</evidence>
<dbReference type="EC" id="2.7.2.4" evidence="9"/>
<dbReference type="PANTHER" id="PTHR21499">
    <property type="entry name" value="ASPARTATE KINASE"/>
    <property type="match status" value="1"/>
</dbReference>
<dbReference type="Pfam" id="PF00696">
    <property type="entry name" value="AA_kinase"/>
    <property type="match status" value="1"/>
</dbReference>
<dbReference type="PROSITE" id="PS00324">
    <property type="entry name" value="ASPARTOKINASE"/>
    <property type="match status" value="1"/>
</dbReference>
<proteinExistence type="inferred from homology"/>
<dbReference type="InterPro" id="IPR042199">
    <property type="entry name" value="AsparK_Bifunc_asparK/hSer_DH"/>
</dbReference>
<dbReference type="CDD" id="cd04917">
    <property type="entry name" value="ACT_AKiii-LysC-EC_2"/>
    <property type="match status" value="1"/>
</dbReference>
<keyword evidence="4" id="KW-0547">Nucleotide-binding</keyword>
<evidence type="ECO:0000256" key="9">
    <source>
        <dbReference type="RuleBase" id="RU003448"/>
    </source>
</evidence>
<protein>
    <recommendedName>
        <fullName evidence="9">Aspartokinase</fullName>
        <ecNumber evidence="9">2.7.2.4</ecNumber>
    </recommendedName>
</protein>
<reference evidence="12 13" key="1">
    <citation type="journal article" date="2020" name="Microorganisms">
        <title>Polyphasic Characterisation of Cedecea colo sp. nov., a New Enteric Bacterium Isolated from the Koala Hindgut.</title>
        <authorList>
            <person name="Boath J.M."/>
            <person name="Dakhal S."/>
            <person name="Van T.T.H."/>
            <person name="Moore R.J."/>
            <person name="Dekiwadia C."/>
            <person name="Macreadie I.G."/>
        </authorList>
    </citation>
    <scope>NUCLEOTIDE SEQUENCE [LARGE SCALE GENOMIC DNA]</scope>
    <source>
        <strain evidence="12 13">ZA</strain>
    </source>
</reference>
<name>A0ABX0VQZ2_9ENTR</name>
<evidence type="ECO:0000313" key="12">
    <source>
        <dbReference type="EMBL" id="NIY49491.1"/>
    </source>
</evidence>
<keyword evidence="7" id="KW-0457">Lysine biosynthesis</keyword>
<dbReference type="SUPFAM" id="SSF55021">
    <property type="entry name" value="ACT-like"/>
    <property type="match status" value="2"/>
</dbReference>
<keyword evidence="13" id="KW-1185">Reference proteome</keyword>
<evidence type="ECO:0000256" key="2">
    <source>
        <dbReference type="ARBA" id="ARBA00010122"/>
    </source>
</evidence>
<dbReference type="InterPro" id="IPR054352">
    <property type="entry name" value="ACT_Aspartokinase"/>
</dbReference>
<dbReference type="InterPro" id="IPR001048">
    <property type="entry name" value="Asp/Glu/Uridylate_kinase"/>
</dbReference>
<organism evidence="12 13">
    <name type="scientific">Cedecea colo</name>
    <dbReference type="NCBI Taxonomy" id="2552946"/>
    <lineage>
        <taxon>Bacteria</taxon>
        <taxon>Pseudomonadati</taxon>
        <taxon>Pseudomonadota</taxon>
        <taxon>Gammaproteobacteria</taxon>
        <taxon>Enterobacterales</taxon>
        <taxon>Enterobacteriaceae</taxon>
        <taxon>Cedecea</taxon>
    </lineage>
</organism>
<dbReference type="Gene3D" id="3.30.70.260">
    <property type="match status" value="2"/>
</dbReference>
<evidence type="ECO:0000256" key="8">
    <source>
        <dbReference type="ARBA" id="ARBA00047872"/>
    </source>
</evidence>
<comment type="catalytic activity">
    <reaction evidence="8 9">
        <text>L-aspartate + ATP = 4-phospho-L-aspartate + ADP</text>
        <dbReference type="Rhea" id="RHEA:23776"/>
        <dbReference type="ChEBI" id="CHEBI:29991"/>
        <dbReference type="ChEBI" id="CHEBI:30616"/>
        <dbReference type="ChEBI" id="CHEBI:57535"/>
        <dbReference type="ChEBI" id="CHEBI:456216"/>
        <dbReference type="EC" id="2.7.2.4"/>
    </reaction>
</comment>
<keyword evidence="10" id="KW-0028">Amino-acid biosynthesis</keyword>
<evidence type="ECO:0000256" key="1">
    <source>
        <dbReference type="ARBA" id="ARBA00004766"/>
    </source>
</evidence>
<evidence type="ECO:0000256" key="6">
    <source>
        <dbReference type="ARBA" id="ARBA00022840"/>
    </source>
</evidence>
<comment type="pathway">
    <text evidence="10">Amino-acid biosynthesis; L-threonine biosynthesis; L-threonine from L-aspartate: step 1/5.</text>
</comment>
<dbReference type="InterPro" id="IPR045865">
    <property type="entry name" value="ACT-like_dom_sf"/>
</dbReference>
<dbReference type="PIRSF" id="PIRSF000726">
    <property type="entry name" value="Asp_kin"/>
    <property type="match status" value="1"/>
</dbReference>
<accession>A0ABX0VQZ2</accession>
<dbReference type="NCBIfam" id="TIGR00657">
    <property type="entry name" value="asp_kinases"/>
    <property type="match status" value="1"/>
</dbReference>
<dbReference type="Proteomes" id="UP000697927">
    <property type="component" value="Unassembled WGS sequence"/>
</dbReference>
<dbReference type="InterPro" id="IPR047962">
    <property type="entry name" value="LysC_ACT_2"/>
</dbReference>
<dbReference type="InterPro" id="IPR005260">
    <property type="entry name" value="Asp_kin_monofn"/>
</dbReference>
<gene>
    <name evidence="12" type="primary">lysC</name>
    <name evidence="12" type="ORF">E2L00_18760</name>
</gene>
<dbReference type="GO" id="GO:0004072">
    <property type="term" value="F:aspartate kinase activity"/>
    <property type="evidence" value="ECO:0007669"/>
    <property type="project" value="UniProtKB-EC"/>
</dbReference>
<feature type="domain" description="ACT" evidence="11">
    <location>
        <begin position="317"/>
        <end position="389"/>
    </location>
</feature>
<dbReference type="CDD" id="cd04258">
    <property type="entry name" value="AAK_AKiii-LysC-EC"/>
    <property type="match status" value="1"/>
</dbReference>
<comment type="similarity">
    <text evidence="2 9">Belongs to the aspartokinase family.</text>
</comment>
<dbReference type="Pfam" id="PF22468">
    <property type="entry name" value="ACT_9"/>
    <property type="match status" value="1"/>
</dbReference>
<evidence type="ECO:0000256" key="4">
    <source>
        <dbReference type="ARBA" id="ARBA00022741"/>
    </source>
</evidence>
<dbReference type="InterPro" id="IPR041745">
    <property type="entry name" value="AKiii-LysC-EC"/>
</dbReference>
<comment type="caution">
    <text evidence="12">The sequence shown here is derived from an EMBL/GenBank/DDBJ whole genome shotgun (WGS) entry which is preliminary data.</text>
</comment>
<sequence>MTHAFPQIVVAKFGGTSVADFDAMNRSADVVLSDEKVRLVVLSASAGVTNLLVALAAGLEATERFVKLDAIRKIQYDIVERLSNPQVIREEIERLLENITTLAEAASLATSAALTDELVSHGELMSTLLFVEIMRERSVDAQWFDIRKVMRTDDRFGRAEPDIAALAALTELQLQPRMAQSIVVTQGFIGSEEKGRTTTLGRGGSDYTAALLGEALHASRVDIWTDVPGIYTTDPRVVPAAKRIDKIGFEEAAEMATFGAKVLHPATLLPAVRCDIPVFVGSSKDPKAGGTLVCNETDNPPLFRALALRRKQTLLTLHSLNMLHSRGFLAEVFSILARHNISVDLITTSEVSVALTLDTTGSTSTDASLLTTSLLTELSSLCRVEVEENLALVAIIGNKLSQACGVGKEVFGVLDPFNIRMICYGASSYNLCFLVPGGDAEQVVQKLHHNLFE</sequence>
<keyword evidence="5 9" id="KW-0418">Kinase</keyword>
<dbReference type="SUPFAM" id="SSF53633">
    <property type="entry name" value="Carbamate kinase-like"/>
    <property type="match status" value="1"/>
</dbReference>
<dbReference type="InterPro" id="IPR036393">
    <property type="entry name" value="AceGlu_kinase-like_sf"/>
</dbReference>
<dbReference type="NCBIfam" id="NF006570">
    <property type="entry name" value="PRK09084.1"/>
    <property type="match status" value="1"/>
</dbReference>
<dbReference type="InterPro" id="IPR002912">
    <property type="entry name" value="ACT_dom"/>
</dbReference>
<comment type="pathway">
    <text evidence="10">Amino-acid biosynthesis; L-methionine biosynthesis via de novo pathway; L-homoserine from L-aspartate: step 1/3.</text>
</comment>
<dbReference type="Gene3D" id="3.40.1160.10">
    <property type="entry name" value="Acetylglutamate kinase-like"/>
    <property type="match status" value="1"/>
</dbReference>
<evidence type="ECO:0000313" key="13">
    <source>
        <dbReference type="Proteomes" id="UP000697927"/>
    </source>
</evidence>
<dbReference type="Gene3D" id="1.20.120.1320">
    <property type="entry name" value="Aspartokinase, catalytic domain"/>
    <property type="match status" value="1"/>
</dbReference>
<evidence type="ECO:0000259" key="11">
    <source>
        <dbReference type="PROSITE" id="PS51671"/>
    </source>
</evidence>
<dbReference type="RefSeq" id="WP_167614343.1">
    <property type="nucleotide sequence ID" value="NZ_SOYS01000011.1"/>
</dbReference>
<evidence type="ECO:0000256" key="3">
    <source>
        <dbReference type="ARBA" id="ARBA00022679"/>
    </source>
</evidence>
<dbReference type="InterPro" id="IPR001341">
    <property type="entry name" value="Asp_kinase"/>
</dbReference>
<comment type="pathway">
    <text evidence="1 10">Amino-acid biosynthesis; L-lysine biosynthesis via DAP pathway; (S)-tetrahydrodipicolinate from L-aspartate: step 1/4.</text>
</comment>
<keyword evidence="3 9" id="KW-0808">Transferase</keyword>
<dbReference type="EMBL" id="SOYS01000011">
    <property type="protein sequence ID" value="NIY49491.1"/>
    <property type="molecule type" value="Genomic_DNA"/>
</dbReference>
<dbReference type="PROSITE" id="PS51671">
    <property type="entry name" value="ACT"/>
    <property type="match status" value="1"/>
</dbReference>
<dbReference type="NCBIfam" id="TIGR00656">
    <property type="entry name" value="asp_kin_monofn"/>
    <property type="match status" value="1"/>
</dbReference>
<dbReference type="InterPro" id="IPR018042">
    <property type="entry name" value="Aspartate_kinase_CS"/>
</dbReference>